<organism evidence="2 3">
    <name type="scientific">Neptunomonas antarctica</name>
    <dbReference type="NCBI Taxonomy" id="619304"/>
    <lineage>
        <taxon>Bacteria</taxon>
        <taxon>Pseudomonadati</taxon>
        <taxon>Pseudomonadota</taxon>
        <taxon>Gammaproteobacteria</taxon>
        <taxon>Oceanospirillales</taxon>
        <taxon>Oceanospirillaceae</taxon>
        <taxon>Neptunomonas</taxon>
    </lineage>
</organism>
<protein>
    <submittedName>
        <fullName evidence="2">Cyclic nucleotide-binding domain-containing protein</fullName>
    </submittedName>
</protein>
<dbReference type="SMART" id="SM00100">
    <property type="entry name" value="cNMP"/>
    <property type="match status" value="1"/>
</dbReference>
<accession>A0A1N7JAY3</accession>
<evidence type="ECO:0000259" key="1">
    <source>
        <dbReference type="PROSITE" id="PS50042"/>
    </source>
</evidence>
<dbReference type="RefSeq" id="WP_054343015.1">
    <property type="nucleotide sequence ID" value="NZ_FTOE01000001.1"/>
</dbReference>
<dbReference type="OrthoDB" id="5740565at2"/>
<dbReference type="Pfam" id="PF00027">
    <property type="entry name" value="cNMP_binding"/>
    <property type="match status" value="1"/>
</dbReference>
<reference evidence="3" key="1">
    <citation type="submission" date="2017-01" db="EMBL/GenBank/DDBJ databases">
        <authorList>
            <person name="Varghese N."/>
            <person name="Submissions S."/>
        </authorList>
    </citation>
    <scope>NUCLEOTIDE SEQUENCE [LARGE SCALE GENOMIC DNA]</scope>
    <source>
        <strain evidence="3">DSM 22306</strain>
    </source>
</reference>
<dbReference type="Proteomes" id="UP000185999">
    <property type="component" value="Unassembled WGS sequence"/>
</dbReference>
<dbReference type="InterPro" id="IPR014710">
    <property type="entry name" value="RmlC-like_jellyroll"/>
</dbReference>
<evidence type="ECO:0000313" key="2">
    <source>
        <dbReference type="EMBL" id="SIS46454.1"/>
    </source>
</evidence>
<dbReference type="STRING" id="619304.SAMN05421760_101872"/>
<dbReference type="Gene3D" id="2.60.120.10">
    <property type="entry name" value="Jelly Rolls"/>
    <property type="match status" value="1"/>
</dbReference>
<name>A0A1N7JAY3_9GAMM</name>
<dbReference type="AlphaFoldDB" id="A0A1N7JAY3"/>
<gene>
    <name evidence="2" type="ORF">SAMN05421760_101872</name>
</gene>
<proteinExistence type="predicted"/>
<dbReference type="PROSITE" id="PS50042">
    <property type="entry name" value="CNMP_BINDING_3"/>
    <property type="match status" value="1"/>
</dbReference>
<dbReference type="EMBL" id="FTOE01000001">
    <property type="protein sequence ID" value="SIS46454.1"/>
    <property type="molecule type" value="Genomic_DNA"/>
</dbReference>
<keyword evidence="3" id="KW-1185">Reference proteome</keyword>
<feature type="domain" description="Cyclic nucleotide-binding" evidence="1">
    <location>
        <begin position="25"/>
        <end position="126"/>
    </location>
</feature>
<dbReference type="InterPro" id="IPR000595">
    <property type="entry name" value="cNMP-bd_dom"/>
</dbReference>
<dbReference type="CDD" id="cd00038">
    <property type="entry name" value="CAP_ED"/>
    <property type="match status" value="1"/>
</dbReference>
<dbReference type="SUPFAM" id="SSF51206">
    <property type="entry name" value="cAMP-binding domain-like"/>
    <property type="match status" value="1"/>
</dbReference>
<evidence type="ECO:0000313" key="3">
    <source>
        <dbReference type="Proteomes" id="UP000185999"/>
    </source>
</evidence>
<sequence>MQLRNYSSSGLQDVFSYDVCRELSMFGALTQECLEFLLSEGHIYECEQGDVLFSPGEGSGNFYIVLSGRVGFSRQKSDKSIYIRSFNPGEQIGFVGMIGLHERRGYAVIEKPGYLLEVSSELFHQICEKYPADFVIFLINITREMGREINHLDSLCADIHTIK</sequence>
<dbReference type="InterPro" id="IPR018490">
    <property type="entry name" value="cNMP-bd_dom_sf"/>
</dbReference>